<accession>A0ABR3UD68</accession>
<name>A0ABR3UD68_9PLEO</name>
<keyword evidence="1" id="KW-1133">Transmembrane helix</keyword>
<dbReference type="GeneID" id="96087653"/>
<keyword evidence="3" id="KW-1185">Reference proteome</keyword>
<keyword evidence="1" id="KW-0812">Transmembrane</keyword>
<organism evidence="2 3">
    <name type="scientific">Alternaria dauci</name>
    <dbReference type="NCBI Taxonomy" id="48095"/>
    <lineage>
        <taxon>Eukaryota</taxon>
        <taxon>Fungi</taxon>
        <taxon>Dikarya</taxon>
        <taxon>Ascomycota</taxon>
        <taxon>Pezizomycotina</taxon>
        <taxon>Dothideomycetes</taxon>
        <taxon>Pleosporomycetidae</taxon>
        <taxon>Pleosporales</taxon>
        <taxon>Pleosporineae</taxon>
        <taxon>Pleosporaceae</taxon>
        <taxon>Alternaria</taxon>
        <taxon>Alternaria sect. Porri</taxon>
    </lineage>
</organism>
<feature type="transmembrane region" description="Helical" evidence="1">
    <location>
        <begin position="56"/>
        <end position="77"/>
    </location>
</feature>
<gene>
    <name evidence="2" type="ORF">ACET3X_007331</name>
</gene>
<protein>
    <submittedName>
        <fullName evidence="2">Uncharacterized protein</fullName>
    </submittedName>
</protein>
<evidence type="ECO:0000313" key="2">
    <source>
        <dbReference type="EMBL" id="KAL1793910.1"/>
    </source>
</evidence>
<evidence type="ECO:0000256" key="1">
    <source>
        <dbReference type="SAM" id="Phobius"/>
    </source>
</evidence>
<dbReference type="EMBL" id="JBHGVX010000007">
    <property type="protein sequence ID" value="KAL1793910.1"/>
    <property type="molecule type" value="Genomic_DNA"/>
</dbReference>
<reference evidence="2 3" key="1">
    <citation type="submission" date="2024-09" db="EMBL/GenBank/DDBJ databases">
        <title>T2T genomes of carrot and Alternaria dauci and their utility for understanding host-pathogen interaction during carrot leaf blight disease.</title>
        <authorList>
            <person name="Liu W."/>
            <person name="Xu S."/>
            <person name="Ou C."/>
            <person name="Liu X."/>
            <person name="Zhuang F."/>
            <person name="Deng X.W."/>
        </authorList>
    </citation>
    <scope>NUCLEOTIDE SEQUENCE [LARGE SCALE GENOMIC DNA]</scope>
    <source>
        <strain evidence="2 3">A2016</strain>
    </source>
</reference>
<sequence>MHASQRRHAPTTAGHITEPECLSLVLAAGDATPIPRLRHYRTINRPSFRRRSSRRLDLLACWLLGPVGAATTCILTVPHTNPPRKSTRAEPTWTL</sequence>
<evidence type="ECO:0000313" key="3">
    <source>
        <dbReference type="Proteomes" id="UP001578633"/>
    </source>
</evidence>
<comment type="caution">
    <text evidence="2">The sequence shown here is derived from an EMBL/GenBank/DDBJ whole genome shotgun (WGS) entry which is preliminary data.</text>
</comment>
<dbReference type="RefSeq" id="XP_069304494.1">
    <property type="nucleotide sequence ID" value="XM_069453466.1"/>
</dbReference>
<dbReference type="Proteomes" id="UP001578633">
    <property type="component" value="Chromosome 7"/>
</dbReference>
<keyword evidence="1" id="KW-0472">Membrane</keyword>
<proteinExistence type="predicted"/>